<feature type="region of interest" description="Disordered" evidence="14">
    <location>
        <begin position="3176"/>
        <end position="3206"/>
    </location>
</feature>
<evidence type="ECO:0000256" key="14">
    <source>
        <dbReference type="SAM" id="MobiDB-lite"/>
    </source>
</evidence>
<feature type="domain" description="C2H2-type" evidence="16">
    <location>
        <begin position="1511"/>
        <end position="1540"/>
    </location>
</feature>
<feature type="DNA-binding region" description="Homeobox" evidence="12">
    <location>
        <begin position="2967"/>
        <end position="3026"/>
    </location>
</feature>
<name>A0A914B1X6_PATMI</name>
<feature type="compositionally biased region" description="Basic and acidic residues" evidence="14">
    <location>
        <begin position="2552"/>
        <end position="2568"/>
    </location>
</feature>
<dbReference type="SMART" id="SM00389">
    <property type="entry name" value="HOX"/>
    <property type="match status" value="4"/>
</dbReference>
<dbReference type="InterPro" id="IPR013087">
    <property type="entry name" value="Znf_C2H2_type"/>
</dbReference>
<feature type="compositionally biased region" description="Polar residues" evidence="14">
    <location>
        <begin position="184"/>
        <end position="195"/>
    </location>
</feature>
<evidence type="ECO:0008006" key="19">
    <source>
        <dbReference type="Google" id="ProtNLM"/>
    </source>
</evidence>
<feature type="domain" description="Homeobox" evidence="15">
    <location>
        <begin position="2965"/>
        <end position="3025"/>
    </location>
</feature>
<feature type="compositionally biased region" description="Low complexity" evidence="14">
    <location>
        <begin position="2353"/>
        <end position="2364"/>
    </location>
</feature>
<feature type="compositionally biased region" description="Acidic residues" evidence="14">
    <location>
        <begin position="58"/>
        <end position="67"/>
    </location>
</feature>
<feature type="region of interest" description="Disordered" evidence="14">
    <location>
        <begin position="3402"/>
        <end position="3440"/>
    </location>
</feature>
<feature type="compositionally biased region" description="Basic and acidic residues" evidence="14">
    <location>
        <begin position="68"/>
        <end position="94"/>
    </location>
</feature>
<feature type="region of interest" description="Disordered" evidence="14">
    <location>
        <begin position="125"/>
        <end position="157"/>
    </location>
</feature>
<feature type="compositionally biased region" description="Polar residues" evidence="14">
    <location>
        <begin position="2897"/>
        <end position="2910"/>
    </location>
</feature>
<dbReference type="SUPFAM" id="SSF57667">
    <property type="entry name" value="beta-beta-alpha zinc fingers"/>
    <property type="match status" value="6"/>
</dbReference>
<dbReference type="OMA" id="NPGPKES"/>
<keyword evidence="6" id="KW-0805">Transcription regulation</keyword>
<feature type="compositionally biased region" description="Basic and acidic residues" evidence="14">
    <location>
        <begin position="1088"/>
        <end position="1101"/>
    </location>
</feature>
<feature type="compositionally biased region" description="Basic and acidic residues" evidence="14">
    <location>
        <begin position="2650"/>
        <end position="2662"/>
    </location>
</feature>
<evidence type="ECO:0000256" key="9">
    <source>
        <dbReference type="ARBA" id="ARBA00023163"/>
    </source>
</evidence>
<protein>
    <recommendedName>
        <fullName evidence="19">Zinc finger homeobox protein 4</fullName>
    </recommendedName>
</protein>
<dbReference type="SMART" id="SM00451">
    <property type="entry name" value="ZnF_U1"/>
    <property type="match status" value="8"/>
</dbReference>
<dbReference type="FunFam" id="3.30.160.60:FF:000317">
    <property type="entry name" value="zinc finger homeobox protein 3"/>
    <property type="match status" value="1"/>
</dbReference>
<dbReference type="GO" id="GO:0005634">
    <property type="term" value="C:nucleus"/>
    <property type="evidence" value="ECO:0007669"/>
    <property type="project" value="UniProtKB-SubCell"/>
</dbReference>
<feature type="compositionally biased region" description="Polar residues" evidence="14">
    <location>
        <begin position="1652"/>
        <end position="1663"/>
    </location>
</feature>
<feature type="domain" description="C2H2-type" evidence="16">
    <location>
        <begin position="1347"/>
        <end position="1369"/>
    </location>
</feature>
<feature type="compositionally biased region" description="Low complexity" evidence="14">
    <location>
        <begin position="2234"/>
        <end position="2246"/>
    </location>
</feature>
<reference evidence="17" key="1">
    <citation type="submission" date="2022-11" db="UniProtKB">
        <authorList>
            <consortium name="EnsemblMetazoa"/>
        </authorList>
    </citation>
    <scope>IDENTIFICATION</scope>
</reference>
<feature type="compositionally biased region" description="Basic and acidic residues" evidence="14">
    <location>
        <begin position="1051"/>
        <end position="1060"/>
    </location>
</feature>
<feature type="region of interest" description="Disordered" evidence="14">
    <location>
        <begin position="1785"/>
        <end position="1821"/>
    </location>
</feature>
<dbReference type="Gene3D" id="1.10.10.60">
    <property type="entry name" value="Homeodomain-like"/>
    <property type="match status" value="4"/>
</dbReference>
<feature type="compositionally biased region" description="Basic residues" evidence="14">
    <location>
        <begin position="3424"/>
        <end position="3440"/>
    </location>
</feature>
<evidence type="ECO:0000256" key="12">
    <source>
        <dbReference type="PROSITE-ProRule" id="PRU00108"/>
    </source>
</evidence>
<feature type="region of interest" description="Disordered" evidence="14">
    <location>
        <begin position="3096"/>
        <end position="3117"/>
    </location>
</feature>
<feature type="region of interest" description="Disordered" evidence="14">
    <location>
        <begin position="520"/>
        <end position="580"/>
    </location>
</feature>
<dbReference type="FunFam" id="1.10.10.60:FF:000064">
    <property type="entry name" value="Zinc finger homeobox protein 4"/>
    <property type="match status" value="1"/>
</dbReference>
<feature type="domain" description="C2H2-type" evidence="16">
    <location>
        <begin position="2485"/>
        <end position="2512"/>
    </location>
</feature>
<dbReference type="GeneID" id="119739159"/>
<evidence type="ECO:0000259" key="16">
    <source>
        <dbReference type="PROSITE" id="PS50157"/>
    </source>
</evidence>
<feature type="region of interest" description="Disordered" evidence="14">
    <location>
        <begin position="1051"/>
        <end position="1124"/>
    </location>
</feature>
<feature type="compositionally biased region" description="Basic and acidic residues" evidence="14">
    <location>
        <begin position="3186"/>
        <end position="3202"/>
    </location>
</feature>
<feature type="DNA-binding region" description="Homeobox" evidence="12">
    <location>
        <begin position="2043"/>
        <end position="2102"/>
    </location>
</feature>
<dbReference type="CDD" id="cd00086">
    <property type="entry name" value="homeodomain"/>
    <property type="match status" value="4"/>
</dbReference>
<dbReference type="GO" id="GO:0000981">
    <property type="term" value="F:DNA-binding transcription factor activity, RNA polymerase II-specific"/>
    <property type="evidence" value="ECO:0007669"/>
    <property type="project" value="InterPro"/>
</dbReference>
<dbReference type="PROSITE" id="PS50157">
    <property type="entry name" value="ZINC_FINGER_C2H2_2"/>
    <property type="match status" value="13"/>
</dbReference>
<dbReference type="PANTHER" id="PTHR45891:SF3">
    <property type="entry name" value="ZINC FINGER PROTEIN 2"/>
    <property type="match status" value="1"/>
</dbReference>
<feature type="compositionally biased region" description="Basic and acidic residues" evidence="14">
    <location>
        <begin position="1915"/>
        <end position="1940"/>
    </location>
</feature>
<keyword evidence="2" id="KW-0479">Metal-binding</keyword>
<feature type="compositionally biased region" description="Polar residues" evidence="14">
    <location>
        <begin position="449"/>
        <end position="464"/>
    </location>
</feature>
<dbReference type="PROSITE" id="PS00027">
    <property type="entry name" value="HOMEOBOX_1"/>
    <property type="match status" value="2"/>
</dbReference>
<feature type="compositionally biased region" description="Low complexity" evidence="14">
    <location>
        <begin position="3309"/>
        <end position="3321"/>
    </location>
</feature>
<proteinExistence type="predicted"/>
<feature type="compositionally biased region" description="Basic and acidic residues" evidence="14">
    <location>
        <begin position="2296"/>
        <end position="2314"/>
    </location>
</feature>
<keyword evidence="7 12" id="KW-0238">DNA-binding</keyword>
<feature type="domain" description="Homeobox" evidence="15">
    <location>
        <begin position="2041"/>
        <end position="2101"/>
    </location>
</feature>
<dbReference type="FunFam" id="1.10.10.60:FF:000080">
    <property type="entry name" value="Zinc finger homeobox protein 2"/>
    <property type="match status" value="1"/>
</dbReference>
<feature type="compositionally biased region" description="Low complexity" evidence="14">
    <location>
        <begin position="1789"/>
        <end position="1799"/>
    </location>
</feature>
<feature type="compositionally biased region" description="Polar residues" evidence="14">
    <location>
        <begin position="2516"/>
        <end position="2533"/>
    </location>
</feature>
<dbReference type="InterPro" id="IPR001356">
    <property type="entry name" value="HD"/>
</dbReference>
<feature type="region of interest" description="Disordered" evidence="14">
    <location>
        <begin position="174"/>
        <end position="205"/>
    </location>
</feature>
<evidence type="ECO:0000313" key="17">
    <source>
        <dbReference type="EnsemblMetazoa" id="XP_038069918.1"/>
    </source>
</evidence>
<keyword evidence="8 12" id="KW-0371">Homeobox</keyword>
<feature type="compositionally biased region" description="Polar residues" evidence="14">
    <location>
        <begin position="2377"/>
        <end position="2399"/>
    </location>
</feature>
<evidence type="ECO:0000256" key="4">
    <source>
        <dbReference type="ARBA" id="ARBA00022771"/>
    </source>
</evidence>
<feature type="domain" description="C2H2-type" evidence="16">
    <location>
        <begin position="626"/>
        <end position="654"/>
    </location>
</feature>
<dbReference type="Pfam" id="PF24056">
    <property type="entry name" value="zf-C2H2_ZFHX3"/>
    <property type="match status" value="1"/>
</dbReference>
<feature type="region of interest" description="Disordered" evidence="14">
    <location>
        <begin position="1413"/>
        <end position="1503"/>
    </location>
</feature>
<accession>A0A914B1X6</accession>
<dbReference type="GO" id="GO:0008270">
    <property type="term" value="F:zinc ion binding"/>
    <property type="evidence" value="ECO:0007669"/>
    <property type="project" value="UniProtKB-KW"/>
</dbReference>
<evidence type="ECO:0000256" key="2">
    <source>
        <dbReference type="ARBA" id="ARBA00022723"/>
    </source>
</evidence>
<keyword evidence="18" id="KW-1185">Reference proteome</keyword>
<feature type="region of interest" description="Disordered" evidence="14">
    <location>
        <begin position="2511"/>
        <end position="2576"/>
    </location>
</feature>
<feature type="region of interest" description="Disordered" evidence="14">
    <location>
        <begin position="848"/>
        <end position="870"/>
    </location>
</feature>
<evidence type="ECO:0000256" key="5">
    <source>
        <dbReference type="ARBA" id="ARBA00022833"/>
    </source>
</evidence>
<feature type="compositionally biased region" description="Pro residues" evidence="14">
    <location>
        <begin position="1800"/>
        <end position="1809"/>
    </location>
</feature>
<feature type="DNA-binding region" description="Homeobox" evidence="12">
    <location>
        <begin position="2399"/>
        <end position="2458"/>
    </location>
</feature>
<dbReference type="RefSeq" id="XP_038069918.1">
    <property type="nucleotide sequence ID" value="XM_038213990.1"/>
</dbReference>
<feature type="region of interest" description="Disordered" evidence="14">
    <location>
        <begin position="2165"/>
        <end position="2192"/>
    </location>
</feature>
<dbReference type="OrthoDB" id="6417226at2759"/>
<feature type="region of interest" description="Disordered" evidence="14">
    <location>
        <begin position="253"/>
        <end position="275"/>
    </location>
</feature>
<feature type="compositionally biased region" description="Polar residues" evidence="14">
    <location>
        <begin position="2331"/>
        <end position="2345"/>
    </location>
</feature>
<feature type="compositionally biased region" description="Acidic residues" evidence="14">
    <location>
        <begin position="1447"/>
        <end position="1457"/>
    </location>
</feature>
<keyword evidence="4 11" id="KW-0863">Zinc-finger</keyword>
<feature type="region of interest" description="Disordered" evidence="14">
    <location>
        <begin position="1633"/>
        <end position="1673"/>
    </location>
</feature>
<dbReference type="InterPro" id="IPR051968">
    <property type="entry name" value="ZnFinger_Homeobox_TR"/>
</dbReference>
<evidence type="ECO:0000256" key="1">
    <source>
        <dbReference type="ARBA" id="ARBA00004123"/>
    </source>
</evidence>
<feature type="region of interest" description="Disordered" evidence="14">
    <location>
        <begin position="57"/>
        <end position="99"/>
    </location>
</feature>
<dbReference type="Pfam" id="PF00046">
    <property type="entry name" value="Homeodomain"/>
    <property type="match status" value="4"/>
</dbReference>
<evidence type="ECO:0000256" key="10">
    <source>
        <dbReference type="ARBA" id="ARBA00023242"/>
    </source>
</evidence>
<feature type="region of interest" description="Disordered" evidence="14">
    <location>
        <begin position="445"/>
        <end position="502"/>
    </location>
</feature>
<evidence type="ECO:0000256" key="6">
    <source>
        <dbReference type="ARBA" id="ARBA00023015"/>
    </source>
</evidence>
<keyword evidence="3" id="KW-0677">Repeat</keyword>
<dbReference type="SUPFAM" id="SSF46689">
    <property type="entry name" value="Homeodomain-like"/>
    <property type="match status" value="4"/>
</dbReference>
<dbReference type="GO" id="GO:0000978">
    <property type="term" value="F:RNA polymerase II cis-regulatory region sequence-specific DNA binding"/>
    <property type="evidence" value="ECO:0007669"/>
    <property type="project" value="TreeGrafter"/>
</dbReference>
<feature type="compositionally biased region" description="Polar residues" evidence="14">
    <location>
        <begin position="2851"/>
        <end position="2867"/>
    </location>
</feature>
<feature type="region of interest" description="Disordered" evidence="14">
    <location>
        <begin position="2648"/>
        <end position="2689"/>
    </location>
</feature>
<sequence length="3440" mass="381768">MTAVEQKAMGDIGEYPDQPLQDRQMMSEKVANNMIKDNIQPFGMDKALCSDLKTAGADLEDTEDDEDIKINGDSKSEDGGSQHQHENGPRKENGPPEDVACSECHGQFTSLQTYMEHRCKASKFSSQQQNESVEECDTAGESDGAVSMSGDESELSDMENFEGEIVYRPDGSAYLVDGSELSDNESAQHQSTNPPSVDRQPLKDTGNMSAYPGIVNSLHVPAYMTIGNLAQFSMGQLATPIVHSFRVYDVRTGKENDQESTETKPQEEEHHSVSENAVEGHGKPILMCFLCKLSFGFAKSFVAHASNDHKLTLNEEERKIMARKGQSAIVQGLGKEKSPLLSFLEATAIKSQPSHLPNFKHTPPSSEYLQTVFPSATSSVSYVYPVNVTISTSSPLTTTVTATSSRTSHQDSVVAADVDTVSGSGSEGLNVPEKQAPPGLLAIAKSETDSSGPNKDNSVSLDNENNTKKCVDMPSAEQSEILNKDCSSPENSHSAETAEGSLAPKKDCCKPLAETALETSSPSFSTKYLEPRKADVRQSPSPSTSSNCQTPRQQEAESPYPGSLAEESSSPRPSSRDTCTPSDCCASNGKISSSVECPKCDMVLGSSRSLGGHMTMMHSRNSCKTLKCPKCNWHYKYQQTLEAHMKEKHPESESKCPYCETNQTHPRLSRGETYTCGYKPYRCDICNYSTTTKGNLSIHMQSDKHLNNVQELQNGSDQLFMHTSKVGGEMPPTLSSTSSTKAKPKHTWRCDVCDYETNVARNLRIHMTSEKHIHNMMAIQQNVSQMQREMQTNLTGFQPEESMYMYMAQNMLPIMAQGAEGMDMQSMMNYNYDPAAYAAMMGSMALGVAPTPDQPRTQEEQASVSPDDLQNNEPLRLYQCSVCNKFSTDCLGTLQQHISRDRSEPNEELWRIIIGDVQQCALCNYTTQVKANFQLHMKTDKHQQKLQLFNHIREGGKQNEWRLKYMNVGNPIQLRCNACDYYTYSTDKLHTHTHSSNYRHETSMKLFRHLQKINITINPESRTFHCPLCNYSTKAKLNLIQHVQSLQHIKNEEKLTKASPKEGLTADGALDLSRKDRPSPTSTASTPRDQDKETGEPEAKRPKLPQESSSSGRPRTESRSNPNTTQIYSCPYCKYSSIDQQRISAHVVSQHSIKPQPILRCPLCQEVCTNKINLEVHLMDAHSVSRECMQRLMLTSEWVMPTTATPPATTPPFIQGTNPAMEALAQAGLKPPPAESPAPPSIEPMKMELQEKPARESPGPSSDTESTDLYRCQKCHLVFANIDQLYAHQDQSCPLTEQDTPGGPGFLCWKKGCNQYFKTASALQMHFKEIHAKRQQSASSERHMYKFRCTQCSLAFKTEEKLNNHMQYHLLRAATKCPVCQRMFRSVPALQNHIETSHQDLSNAELLQYYNSVSNGDMVPPSKPVEDSPSFDEVPNENEQVDRLDPSQDESQMEAESVDGTIDSSDAGKDDAGRQVETPNSQEVDSLSEDGSQDGGKYIDDGSYTDPVRKYKCHRCRLGFMRQSELSSHNKTMMHRKGDRSLTAFQLQRYWDPNRPYKCDVCKESFTQKNILLVHYNSVSHLHKLKQSLNEPTETEASVETGDGKPYRCNLCKVAYSQATTLETHMRSVLHQSRAAKQELQGTSTEREEATLEQNSSVENGELTSPKAPGYSTPQQVQEIHAQQLQQAQAAQQMQLQMQQIQLHQLQQLQQAQLQHFLQQQGVTQIQSEAAQQLQAELALATLAGFPPGMMLQPGQMLPQPCVYSCNKCSSVFVSQEALAQHQQTQCRSAPSSESATTPATPPATPKPGIPEASINQHPRRIRTSQVQRKLLESYGFDLVQQFNEFAQGLPASIAQEDKFYCSECSKEFSSIFVYKAHLEELHKKVLTIKEIEMYSKKFKDELLENNFEDEDKTENDKQDKDDKQSEKQIEQNGEVKEEPNTDGSTHTQMTEEQHIAAQLAAVQYLQQTQQGQMSASQSMPPPPPPQMLLSSAFPLSMMQSMQPLPGMQNFGGMMQGITPSQATMPAMQAVQYVDPNYMQKSPKRARTRITDDQLKILRAYFDINNSPTEEQIAEMSQKSGLPHKVIKHWFRNTLFKERQRNKDSPYNFNNPPTTTLQDVEKSAQLKAKQEVAAAQAAALAAEQAAAACAAAAAAAAAASASASATEAKQSSPAPVSGGGGYSNRKRSRGGSSYFSDGSLSLTTSVSTPIPVISLPSAPLTQPSLVRVPTATPTDTSIASSATLSSPPAPPSERDSSPKPEMKKINVKQELVPEKVFSEPEQPRPKSPTPPPADLDTPKDPKTPPAEFKTHIKSENSQQKSPIQRDRESMASVSSVNSVFTSEPQTGFCGPLTTTSSPTTPTSTYSELASPILSPISPAQHSMPSATSPTRSCSGSGTKRSGRTRFTDYQVKVLQEFFENNAYPKDDDLDNMSRLLNLSPRVIVVWFQNARQKARKIFENQPLVDSGDSEGEGSNRYKRTPGMNYQCSKCLLVFQRFYELIRHQKLHCYKDDEGSNRSSQVSPSGGPSCTSPMAKSTASSTSSVTSETVFTKSEEKAPKMEAEPKAESKPSSAVQESQAPVVHYQCEKCSLVFPHFDQWRDHQQVHMMNMGLFGSYLPQQLPYNMMYLSYPEAMNGVTPEQYLNYLSNKKANESPTKRKFSETSDDVMGPSTSESPGDNGDQPKDKRLRTTISPAQLDVLYAKYREDSNPTRRMLDMISKEVGLKKRVVQVWFQNTRARERKGQFRLSGLNQMCKCPFCRALFKTKSALEAHIRTRHFEQQITSSQMEAILAQMPECEDTGMLSPTFENSSGSNPYSISPSLSQDGEHAVNLSSSLKIRRKGEELIVISDDCSSQDGAENANESGNSDESEIKQRVRNDSGHDSEGNRKELPKQWEGTPSRSGSESSQLQMDEDSINKESDMLSPTSSMVGEDFYENTLSEAGSMDRSEDSFSNLDEAERMRMREANKRYRTQMNQLQLKVLKHCFADYRTPTMHECELLGQEVGLPKRVVQVWFQNARAKDKKCKTVVTKQFGMIGPASDGLPDMCKLCGVKYSMAMSVRDHVFTEVHIRSVKKHVGQEIEKDSEDSARFLSLQQKVHGQQPQQQQQQQQQAVPSGQQFLPAAAAAAAHAMMPAAINPVTAAQIQTIQAMHAAQMISPQMASQQMAAVAAAAGMLPGSSAGSSKQEGRKDSSVKQEPKDEEQAAQQAILAQQQAAAAMLAQQLNIPTSRTDQALMSYLYGGVPPYYSQMQMMYPFYAGGQEAAMLAAYEQSMQAAGMLPQMAAHMYVANPLAAAAQVPSKSTETPRPKSSTSKEQQESTSFPGDKDKLILRPKSSTNRYLCKKCEKVFTDQDSVTSHQVTACYLGQVVNTDETVEKLPSNRFLCQACPREVLITEEDVNKHLQSGGHERNAALRRSSSSSSSRKSHSTKHHRHHHQSKH</sequence>
<evidence type="ECO:0000313" key="18">
    <source>
        <dbReference type="Proteomes" id="UP000887568"/>
    </source>
</evidence>
<feature type="region of interest" description="Disordered" evidence="14">
    <location>
        <begin position="1"/>
        <end position="22"/>
    </location>
</feature>
<evidence type="ECO:0000256" key="13">
    <source>
        <dbReference type="RuleBase" id="RU000682"/>
    </source>
</evidence>
<dbReference type="InterPro" id="IPR009057">
    <property type="entry name" value="Homeodomain-like_sf"/>
</dbReference>
<keyword evidence="10 12" id="KW-0539">Nucleus</keyword>
<feature type="compositionally biased region" description="Basic and acidic residues" evidence="14">
    <location>
        <begin position="2870"/>
        <end position="2893"/>
    </location>
</feature>
<dbReference type="InterPro" id="IPR017970">
    <property type="entry name" value="Homeobox_CS"/>
</dbReference>
<feature type="domain" description="C2H2-type" evidence="16">
    <location>
        <begin position="1557"/>
        <end position="1588"/>
    </location>
</feature>
<feature type="region of interest" description="Disordered" evidence="14">
    <location>
        <begin position="1908"/>
        <end position="1950"/>
    </location>
</feature>
<feature type="region of interest" description="Disordered" evidence="14">
    <location>
        <begin position="2227"/>
        <end position="2404"/>
    </location>
</feature>
<evidence type="ECO:0000259" key="15">
    <source>
        <dbReference type="PROSITE" id="PS50071"/>
    </source>
</evidence>
<dbReference type="Proteomes" id="UP000887568">
    <property type="component" value="Unplaced"/>
</dbReference>
<feature type="domain" description="C2H2-type" evidence="16">
    <location>
        <begin position="1860"/>
        <end position="1883"/>
    </location>
</feature>
<feature type="compositionally biased region" description="Polar residues" evidence="14">
    <location>
        <begin position="476"/>
        <end position="495"/>
    </location>
</feature>
<feature type="compositionally biased region" description="Low complexity" evidence="14">
    <location>
        <begin position="2809"/>
        <end position="2823"/>
    </location>
</feature>
<dbReference type="PROSITE" id="PS50071">
    <property type="entry name" value="HOMEOBOX_2"/>
    <property type="match status" value="4"/>
</dbReference>
<feature type="domain" description="Homeobox" evidence="15">
    <location>
        <begin position="2683"/>
        <end position="2743"/>
    </location>
</feature>
<dbReference type="Pfam" id="PF00096">
    <property type="entry name" value="zf-C2H2"/>
    <property type="match status" value="1"/>
</dbReference>
<comment type="subcellular location">
    <subcellularLocation>
        <location evidence="1 12 13">Nucleus</location>
    </subcellularLocation>
</comment>
<evidence type="ECO:0000256" key="7">
    <source>
        <dbReference type="ARBA" id="ARBA00023125"/>
    </source>
</evidence>
<feature type="compositionally biased region" description="Polar residues" evidence="14">
    <location>
        <begin position="1106"/>
        <end position="1124"/>
    </location>
</feature>
<dbReference type="SMART" id="SM00355">
    <property type="entry name" value="ZnF_C2H2"/>
    <property type="match status" value="26"/>
</dbReference>
<feature type="domain" description="C2H2-type" evidence="16">
    <location>
        <begin position="681"/>
        <end position="710"/>
    </location>
</feature>
<dbReference type="InterPro" id="IPR003604">
    <property type="entry name" value="Matrin/U1-like-C_Znf_C2H2"/>
</dbReference>
<feature type="domain" description="C2H2-type" evidence="16">
    <location>
        <begin position="1607"/>
        <end position="1636"/>
    </location>
</feature>
<feature type="domain" description="C2H2-type" evidence="16">
    <location>
        <begin position="2584"/>
        <end position="2606"/>
    </location>
</feature>
<feature type="region of interest" description="Disordered" evidence="14">
    <location>
        <begin position="2097"/>
        <end position="2116"/>
    </location>
</feature>
<dbReference type="InterPro" id="IPR036236">
    <property type="entry name" value="Znf_C2H2_sf"/>
</dbReference>
<evidence type="ECO:0000256" key="8">
    <source>
        <dbReference type="ARBA" id="ARBA00023155"/>
    </source>
</evidence>
<feature type="region of interest" description="Disordered" evidence="14">
    <location>
        <begin position="2800"/>
        <end position="2826"/>
    </location>
</feature>
<organism evidence="17 18">
    <name type="scientific">Patiria miniata</name>
    <name type="common">Bat star</name>
    <name type="synonym">Asterina miniata</name>
    <dbReference type="NCBI Taxonomy" id="46514"/>
    <lineage>
        <taxon>Eukaryota</taxon>
        <taxon>Metazoa</taxon>
        <taxon>Echinodermata</taxon>
        <taxon>Eleutherozoa</taxon>
        <taxon>Asterozoa</taxon>
        <taxon>Asteroidea</taxon>
        <taxon>Valvatacea</taxon>
        <taxon>Valvatida</taxon>
        <taxon>Asterinidae</taxon>
        <taxon>Patiria</taxon>
    </lineage>
</organism>
<evidence type="ECO:0000256" key="3">
    <source>
        <dbReference type="ARBA" id="ARBA00022737"/>
    </source>
</evidence>
<feature type="compositionally biased region" description="Basic and acidic residues" evidence="14">
    <location>
        <begin position="2271"/>
        <end position="2284"/>
    </location>
</feature>
<feature type="domain" description="Homeobox" evidence="15">
    <location>
        <begin position="2397"/>
        <end position="2457"/>
    </location>
</feature>
<dbReference type="PROSITE" id="PS00028">
    <property type="entry name" value="ZINC_FINGER_C2H2_1"/>
    <property type="match status" value="13"/>
</dbReference>
<keyword evidence="5" id="KW-0862">Zinc</keyword>
<feature type="compositionally biased region" description="Basic and acidic residues" evidence="14">
    <location>
        <begin position="2252"/>
        <end position="2264"/>
    </location>
</feature>
<feature type="compositionally biased region" description="Polar residues" evidence="14">
    <location>
        <begin position="2105"/>
        <end position="2116"/>
    </location>
</feature>
<feature type="domain" description="C2H2-type" evidence="16">
    <location>
        <begin position="2754"/>
        <end position="2782"/>
    </location>
</feature>
<dbReference type="EnsemblMetazoa" id="XM_038213990.1">
    <property type="protein sequence ID" value="XP_038069918.1"/>
    <property type="gene ID" value="LOC119739159"/>
</dbReference>
<feature type="domain" description="C2H2-type" evidence="16">
    <location>
        <begin position="1764"/>
        <end position="1791"/>
    </location>
</feature>
<dbReference type="FunFam" id="3.30.160.60:FF:000081">
    <property type="entry name" value="Zinc finger homeobox protein 4"/>
    <property type="match status" value="1"/>
</dbReference>
<feature type="compositionally biased region" description="Low complexity" evidence="14">
    <location>
        <begin position="2534"/>
        <end position="2551"/>
    </location>
</feature>
<dbReference type="PANTHER" id="PTHR45891">
    <property type="entry name" value="ZINC FINGER HOMEOBOX PROTEIN"/>
    <property type="match status" value="1"/>
</dbReference>
<feature type="region of interest" description="Disordered" evidence="14">
    <location>
        <begin position="3298"/>
        <end position="3330"/>
    </location>
</feature>
<evidence type="ECO:0000256" key="11">
    <source>
        <dbReference type="PROSITE-ProRule" id="PRU00042"/>
    </source>
</evidence>
<feature type="region of interest" description="Disordered" evidence="14">
    <location>
        <begin position="2849"/>
        <end position="2913"/>
    </location>
</feature>
<keyword evidence="9" id="KW-0804">Transcription</keyword>
<feature type="domain" description="C2H2-type" evidence="16">
    <location>
        <begin position="3340"/>
        <end position="3369"/>
    </location>
</feature>
<feature type="compositionally biased region" description="Polar residues" evidence="14">
    <location>
        <begin position="538"/>
        <end position="553"/>
    </location>
</feature>
<feature type="DNA-binding region" description="Homeobox" evidence="12">
    <location>
        <begin position="2685"/>
        <end position="2744"/>
    </location>
</feature>
<feature type="domain" description="C2H2-type" evidence="16">
    <location>
        <begin position="1306"/>
        <end position="1336"/>
    </location>
</feature>
<dbReference type="Gene3D" id="3.30.160.60">
    <property type="entry name" value="Classic Zinc Finger"/>
    <property type="match status" value="7"/>
</dbReference>
<feature type="compositionally biased region" description="Polar residues" evidence="14">
    <location>
        <begin position="860"/>
        <end position="870"/>
    </location>
</feature>